<accession>A0AAU8MQ17</accession>
<sequence>MSHTPQEFEQKFWKALESDRTVMLGLESAGGRLGLPRPMTALYEHAHGPIWFFTATDNGLVQALGGDSAAAVMTLASKDHALFATVTGQLHRRLDRAVIERLWNPFIAAWYEGGKDDPKLALLRFDPDQAEVWLNENSLLAGVKLLLGADPKRSYRDKTARLDLKH</sequence>
<dbReference type="EMBL" id="CP159925">
    <property type="protein sequence ID" value="XCO74275.1"/>
    <property type="molecule type" value="Genomic_DNA"/>
</dbReference>
<dbReference type="AlphaFoldDB" id="A0AAU8MQ17"/>
<dbReference type="InterPro" id="IPR012349">
    <property type="entry name" value="Split_barrel_FMN-bd"/>
</dbReference>
<dbReference type="Gene3D" id="2.30.110.10">
    <property type="entry name" value="Electron Transport, Fmn-binding Protein, Chain A"/>
    <property type="match status" value="1"/>
</dbReference>
<dbReference type="PANTHER" id="PTHR34818:SF1">
    <property type="entry name" value="PROTEIN BLI-3"/>
    <property type="match status" value="1"/>
</dbReference>
<evidence type="ECO:0000313" key="2">
    <source>
        <dbReference type="EMBL" id="XCO74275.1"/>
    </source>
</evidence>
<gene>
    <name evidence="2" type="ORF">ABU614_18115</name>
</gene>
<dbReference type="Pfam" id="PF16242">
    <property type="entry name" value="Pyrid_ox_like"/>
    <property type="match status" value="1"/>
</dbReference>
<dbReference type="PANTHER" id="PTHR34818">
    <property type="entry name" value="PROTEIN BLI-3"/>
    <property type="match status" value="1"/>
</dbReference>
<reference evidence="2" key="1">
    <citation type="submission" date="2024-06" db="EMBL/GenBank/DDBJ databases">
        <authorList>
            <person name="Li S."/>
        </authorList>
    </citation>
    <scope>NUCLEOTIDE SEQUENCE</scope>
    <source>
        <strain evidence="2">SR10</strain>
    </source>
</reference>
<evidence type="ECO:0000259" key="1">
    <source>
        <dbReference type="Pfam" id="PF16242"/>
    </source>
</evidence>
<protein>
    <submittedName>
        <fullName evidence="2">Pyridoxamine 5'-phosphate oxidase family protein</fullName>
    </submittedName>
</protein>
<dbReference type="InterPro" id="IPR038725">
    <property type="entry name" value="YdaG_split_barrel_FMN-bd"/>
</dbReference>
<dbReference type="InterPro" id="IPR052917">
    <property type="entry name" value="Stress-Dev_Protein"/>
</dbReference>
<organism evidence="2">
    <name type="scientific">Lysobacter firmicutimachus</name>
    <dbReference type="NCBI Taxonomy" id="1792846"/>
    <lineage>
        <taxon>Bacteria</taxon>
        <taxon>Pseudomonadati</taxon>
        <taxon>Pseudomonadota</taxon>
        <taxon>Gammaproteobacteria</taxon>
        <taxon>Lysobacterales</taxon>
        <taxon>Lysobacteraceae</taxon>
        <taxon>Lysobacter</taxon>
    </lineage>
</organism>
<feature type="domain" description="General stress protein FMN-binding split barrel" evidence="1">
    <location>
        <begin position="9"/>
        <end position="143"/>
    </location>
</feature>
<dbReference type="SUPFAM" id="SSF50475">
    <property type="entry name" value="FMN-binding split barrel"/>
    <property type="match status" value="1"/>
</dbReference>
<proteinExistence type="predicted"/>
<dbReference type="RefSeq" id="WP_363797136.1">
    <property type="nucleotide sequence ID" value="NZ_CP159925.1"/>
</dbReference>
<name>A0AAU8MQ17_9GAMM</name>